<name>A0A938BP33_9BACT</name>
<dbReference type="EMBL" id="VGJX01000816">
    <property type="protein sequence ID" value="MBM3276003.1"/>
    <property type="molecule type" value="Genomic_DNA"/>
</dbReference>
<sequence>MLGQADLALSPRRAGMIYRSIFAVHAAAIAIDPSASPSDSALLAVRNCLPQRAQGRSIPELKILAAHREAWRLVSIRADDPLRAILCASGPLERFRLAVASRVLPKGEFSRVVADTIAQLQPGGREAVIVHLFETGAVGRLNAAVAGQAAEIYRDVATPPSFSETVYASNTRFQTWSKVKDLLSQLDPSDPRAHLRANALAAAFARKELATPDDAEKAFQSYAAIETELRAA</sequence>
<gene>
    <name evidence="1" type="ORF">FJZ00_12685</name>
</gene>
<proteinExistence type="predicted"/>
<accession>A0A938BP33</accession>
<evidence type="ECO:0000313" key="2">
    <source>
        <dbReference type="Proteomes" id="UP000703893"/>
    </source>
</evidence>
<protein>
    <submittedName>
        <fullName evidence="1">Uncharacterized protein</fullName>
    </submittedName>
</protein>
<dbReference type="AlphaFoldDB" id="A0A938BP33"/>
<evidence type="ECO:0000313" key="1">
    <source>
        <dbReference type="EMBL" id="MBM3276003.1"/>
    </source>
</evidence>
<dbReference type="Proteomes" id="UP000703893">
    <property type="component" value="Unassembled WGS sequence"/>
</dbReference>
<reference evidence="1 2" key="1">
    <citation type="submission" date="2019-03" db="EMBL/GenBank/DDBJ databases">
        <title>Lake Tanganyika Metagenome-Assembled Genomes (MAGs).</title>
        <authorList>
            <person name="Tran P."/>
        </authorList>
    </citation>
    <scope>NUCLEOTIDE SEQUENCE [LARGE SCALE GENOMIC DNA]</scope>
    <source>
        <strain evidence="1">K_DeepCast_65m_m2_236</strain>
    </source>
</reference>
<organism evidence="1 2">
    <name type="scientific">Candidatus Tanganyikabacteria bacterium</name>
    <dbReference type="NCBI Taxonomy" id="2961651"/>
    <lineage>
        <taxon>Bacteria</taxon>
        <taxon>Bacillati</taxon>
        <taxon>Candidatus Sericytochromatia</taxon>
        <taxon>Candidatus Tanganyikabacteria</taxon>
    </lineage>
</organism>
<comment type="caution">
    <text evidence="1">The sequence shown here is derived from an EMBL/GenBank/DDBJ whole genome shotgun (WGS) entry which is preliminary data.</text>
</comment>